<accession>A0AAV8ZTR2</accession>
<dbReference type="InterPro" id="IPR041588">
    <property type="entry name" value="Integrase_H2C2"/>
</dbReference>
<organism evidence="2 3">
    <name type="scientific">Rhamnusium bicolor</name>
    <dbReference type="NCBI Taxonomy" id="1586634"/>
    <lineage>
        <taxon>Eukaryota</taxon>
        <taxon>Metazoa</taxon>
        <taxon>Ecdysozoa</taxon>
        <taxon>Arthropoda</taxon>
        <taxon>Hexapoda</taxon>
        <taxon>Insecta</taxon>
        <taxon>Pterygota</taxon>
        <taxon>Neoptera</taxon>
        <taxon>Endopterygota</taxon>
        <taxon>Coleoptera</taxon>
        <taxon>Polyphaga</taxon>
        <taxon>Cucujiformia</taxon>
        <taxon>Chrysomeloidea</taxon>
        <taxon>Cerambycidae</taxon>
        <taxon>Lepturinae</taxon>
        <taxon>Rhagiini</taxon>
        <taxon>Rhamnusium</taxon>
    </lineage>
</organism>
<dbReference type="EMBL" id="JANEYF010000320">
    <property type="protein sequence ID" value="KAJ8970709.1"/>
    <property type="molecule type" value="Genomic_DNA"/>
</dbReference>
<keyword evidence="3" id="KW-1185">Reference proteome</keyword>
<feature type="domain" description="Integrase zinc-binding" evidence="1">
    <location>
        <begin position="18"/>
        <end position="66"/>
    </location>
</feature>
<name>A0AAV8ZTR2_9CUCU</name>
<evidence type="ECO:0000313" key="3">
    <source>
        <dbReference type="Proteomes" id="UP001162156"/>
    </source>
</evidence>
<proteinExistence type="predicted"/>
<evidence type="ECO:0000313" key="2">
    <source>
        <dbReference type="EMBL" id="KAJ8970709.1"/>
    </source>
</evidence>
<protein>
    <recommendedName>
        <fullName evidence="1">Integrase zinc-binding domain-containing protein</fullName>
    </recommendedName>
</protein>
<evidence type="ECO:0000259" key="1">
    <source>
        <dbReference type="Pfam" id="PF17921"/>
    </source>
</evidence>
<dbReference type="Gene3D" id="1.10.340.70">
    <property type="match status" value="1"/>
</dbReference>
<dbReference type="Pfam" id="PF17921">
    <property type="entry name" value="Integrase_H2C2"/>
    <property type="match status" value="1"/>
</dbReference>
<dbReference type="AlphaFoldDB" id="A0AAV8ZTR2"/>
<sequence length="116" mass="13103">MNRDRFGKIILSLSECYDAIKAAHQGTGHGGLQATTKLINEIYYNLTQEMVKLFTETCENCQLKRNKTKKGIVVKPIASNHLNSRCQIDLIDLQTRPDGDYKFIEGTKIKEGQRSG</sequence>
<dbReference type="Proteomes" id="UP001162156">
    <property type="component" value="Unassembled WGS sequence"/>
</dbReference>
<gene>
    <name evidence="2" type="ORF">NQ314_001056</name>
</gene>
<reference evidence="2" key="1">
    <citation type="journal article" date="2023" name="Insect Mol. Biol.">
        <title>Genome sequencing provides insights into the evolution of gene families encoding plant cell wall-degrading enzymes in longhorned beetles.</title>
        <authorList>
            <person name="Shin N.R."/>
            <person name="Okamura Y."/>
            <person name="Kirsch R."/>
            <person name="Pauchet Y."/>
        </authorList>
    </citation>
    <scope>NUCLEOTIDE SEQUENCE</scope>
    <source>
        <strain evidence="2">RBIC_L_NR</strain>
    </source>
</reference>
<comment type="caution">
    <text evidence="2">The sequence shown here is derived from an EMBL/GenBank/DDBJ whole genome shotgun (WGS) entry which is preliminary data.</text>
</comment>